<comment type="function">
    <text evidence="2">Converts proline to delta-1-pyrroline-5-carboxylate.</text>
</comment>
<dbReference type="EC" id="1.5.5.2" evidence="2"/>
<dbReference type="GO" id="GO:0004657">
    <property type="term" value="F:proline dehydrogenase activity"/>
    <property type="evidence" value="ECO:0007669"/>
    <property type="project" value="UniProtKB-EC"/>
</dbReference>
<dbReference type="InterPro" id="IPR029041">
    <property type="entry name" value="FAD-linked_oxidoreductase-like"/>
</dbReference>
<keyword evidence="2" id="KW-0274">FAD</keyword>
<organism evidence="3 4">
    <name type="scientific">Cymbomonas tetramitiformis</name>
    <dbReference type="NCBI Taxonomy" id="36881"/>
    <lineage>
        <taxon>Eukaryota</taxon>
        <taxon>Viridiplantae</taxon>
        <taxon>Chlorophyta</taxon>
        <taxon>Pyramimonadophyceae</taxon>
        <taxon>Pyramimonadales</taxon>
        <taxon>Pyramimonadaceae</taxon>
        <taxon>Cymbomonas</taxon>
    </lineage>
</organism>
<evidence type="ECO:0000256" key="1">
    <source>
        <dbReference type="ARBA" id="ARBA00023002"/>
    </source>
</evidence>
<accession>A0AAE0KW90</accession>
<dbReference type="GO" id="GO:0071949">
    <property type="term" value="F:FAD binding"/>
    <property type="evidence" value="ECO:0007669"/>
    <property type="project" value="TreeGrafter"/>
</dbReference>
<reference evidence="3 4" key="1">
    <citation type="journal article" date="2015" name="Genome Biol. Evol.">
        <title>Comparative Genomics of a Bacterivorous Green Alga Reveals Evolutionary Causalities and Consequences of Phago-Mixotrophic Mode of Nutrition.</title>
        <authorList>
            <person name="Burns J.A."/>
            <person name="Paasch A."/>
            <person name="Narechania A."/>
            <person name="Kim E."/>
        </authorList>
    </citation>
    <scope>NUCLEOTIDE SEQUENCE [LARGE SCALE GENOMIC DNA]</scope>
    <source>
        <strain evidence="3 4">PLY_AMNH</strain>
    </source>
</reference>
<proteinExistence type="inferred from homology"/>
<comment type="similarity">
    <text evidence="2">Belongs to the proline oxidase family.</text>
</comment>
<protein>
    <recommendedName>
        <fullName evidence="2">Proline dehydrogenase</fullName>
        <ecNumber evidence="2">1.5.5.2</ecNumber>
    </recommendedName>
</protein>
<keyword evidence="1 2" id="KW-0560">Oxidoreductase</keyword>
<dbReference type="Proteomes" id="UP001190700">
    <property type="component" value="Unassembled WGS sequence"/>
</dbReference>
<sequence length="204" mass="22000">MRGGIVLRSLPRAIAFPGKRLLHTGEAAQTARTTSSSLRDSPKFDPTDTKAVFASKTTNELLFSSLLFEVCSNAFIVKSACQVIHAASRIAAGPASFASAPVMWSVKNSTFPHFCAGETVHDCATVAQHLIDSNVKCIVDHSTEELEIEDAWDQNLRNKCKLLQEASDTMGVAAVFVPLKLTSLGSPRLLEVMTHVMSKVCIAP</sequence>
<dbReference type="AlphaFoldDB" id="A0AAE0KW90"/>
<dbReference type="InterPro" id="IPR015659">
    <property type="entry name" value="Proline_oxidase"/>
</dbReference>
<keyword evidence="2" id="KW-0642">Proline metabolism</keyword>
<evidence type="ECO:0000313" key="4">
    <source>
        <dbReference type="Proteomes" id="UP001190700"/>
    </source>
</evidence>
<dbReference type="GO" id="GO:0005739">
    <property type="term" value="C:mitochondrion"/>
    <property type="evidence" value="ECO:0007669"/>
    <property type="project" value="TreeGrafter"/>
</dbReference>
<keyword evidence="2" id="KW-0285">Flavoprotein</keyword>
<evidence type="ECO:0000313" key="3">
    <source>
        <dbReference type="EMBL" id="KAK3263103.1"/>
    </source>
</evidence>
<gene>
    <name evidence="3" type="ORF">CYMTET_28074</name>
</gene>
<comment type="caution">
    <text evidence="3">The sequence shown here is derived from an EMBL/GenBank/DDBJ whole genome shotgun (WGS) entry which is preliminary data.</text>
</comment>
<keyword evidence="4" id="KW-1185">Reference proteome</keyword>
<comment type="catalytic activity">
    <reaction evidence="2">
        <text>L-proline + a quinone = (S)-1-pyrroline-5-carboxylate + a quinol + H(+)</text>
        <dbReference type="Rhea" id="RHEA:23784"/>
        <dbReference type="ChEBI" id="CHEBI:15378"/>
        <dbReference type="ChEBI" id="CHEBI:17388"/>
        <dbReference type="ChEBI" id="CHEBI:24646"/>
        <dbReference type="ChEBI" id="CHEBI:60039"/>
        <dbReference type="ChEBI" id="CHEBI:132124"/>
        <dbReference type="EC" id="1.5.5.2"/>
    </reaction>
</comment>
<dbReference type="PANTHER" id="PTHR13914">
    <property type="entry name" value="PROLINE OXIDASE"/>
    <property type="match status" value="1"/>
</dbReference>
<dbReference type="PANTHER" id="PTHR13914:SF0">
    <property type="entry name" value="PROLINE DEHYDROGENASE 1, MITOCHONDRIAL"/>
    <property type="match status" value="1"/>
</dbReference>
<evidence type="ECO:0000256" key="2">
    <source>
        <dbReference type="RuleBase" id="RU364054"/>
    </source>
</evidence>
<dbReference type="GO" id="GO:0010133">
    <property type="term" value="P:L-proline catabolic process to L-glutamate"/>
    <property type="evidence" value="ECO:0007669"/>
    <property type="project" value="TreeGrafter"/>
</dbReference>
<dbReference type="SUPFAM" id="SSF51730">
    <property type="entry name" value="FAD-linked oxidoreductase"/>
    <property type="match status" value="1"/>
</dbReference>
<dbReference type="EMBL" id="LGRX02015711">
    <property type="protein sequence ID" value="KAK3263103.1"/>
    <property type="molecule type" value="Genomic_DNA"/>
</dbReference>
<comment type="cofactor">
    <cofactor evidence="2">
        <name>FAD</name>
        <dbReference type="ChEBI" id="CHEBI:57692"/>
    </cofactor>
</comment>
<dbReference type="Gene3D" id="3.20.20.220">
    <property type="match status" value="1"/>
</dbReference>
<name>A0AAE0KW90_9CHLO</name>